<keyword evidence="4" id="KW-1185">Reference proteome</keyword>
<feature type="compositionally biased region" description="Basic and acidic residues" evidence="1">
    <location>
        <begin position="26"/>
        <end position="37"/>
    </location>
</feature>
<comment type="caution">
    <text evidence="3">The sequence shown here is derived from an EMBL/GenBank/DDBJ whole genome shotgun (WGS) entry which is preliminary data.</text>
</comment>
<keyword evidence="2" id="KW-0472">Membrane</keyword>
<keyword evidence="2" id="KW-0812">Transmembrane</keyword>
<accession>A0A917C344</accession>
<evidence type="ECO:0008006" key="5">
    <source>
        <dbReference type="Google" id="ProtNLM"/>
    </source>
</evidence>
<evidence type="ECO:0000313" key="4">
    <source>
        <dbReference type="Proteomes" id="UP000637643"/>
    </source>
</evidence>
<reference evidence="3" key="2">
    <citation type="submission" date="2020-09" db="EMBL/GenBank/DDBJ databases">
        <authorList>
            <person name="Sun Q."/>
            <person name="Zhou Y."/>
        </authorList>
    </citation>
    <scope>NUCLEOTIDE SEQUENCE</scope>
    <source>
        <strain evidence="3">CGMCC 1.16134</strain>
    </source>
</reference>
<feature type="compositionally biased region" description="Basic residues" evidence="1">
    <location>
        <begin position="80"/>
        <end position="92"/>
    </location>
</feature>
<dbReference type="AlphaFoldDB" id="A0A917C344"/>
<proteinExistence type="predicted"/>
<feature type="region of interest" description="Disordered" evidence="1">
    <location>
        <begin position="1"/>
        <end position="92"/>
    </location>
</feature>
<evidence type="ECO:0000256" key="2">
    <source>
        <dbReference type="SAM" id="Phobius"/>
    </source>
</evidence>
<feature type="compositionally biased region" description="Polar residues" evidence="1">
    <location>
        <begin position="43"/>
        <end position="56"/>
    </location>
</feature>
<feature type="compositionally biased region" description="Basic and acidic residues" evidence="1">
    <location>
        <begin position="1"/>
        <end position="19"/>
    </location>
</feature>
<dbReference type="RefSeq" id="WP_189022880.1">
    <property type="nucleotide sequence ID" value="NZ_BMKR01000004.1"/>
</dbReference>
<dbReference type="Proteomes" id="UP000637643">
    <property type="component" value="Unassembled WGS sequence"/>
</dbReference>
<keyword evidence="2" id="KW-1133">Transmembrane helix</keyword>
<feature type="transmembrane region" description="Helical" evidence="2">
    <location>
        <begin position="95"/>
        <end position="122"/>
    </location>
</feature>
<name>A0A917C344_9BACL</name>
<gene>
    <name evidence="3" type="ORF">GCM10010912_11800</name>
</gene>
<evidence type="ECO:0000313" key="3">
    <source>
        <dbReference type="EMBL" id="GGF68402.1"/>
    </source>
</evidence>
<dbReference type="EMBL" id="BMKR01000004">
    <property type="protein sequence ID" value="GGF68402.1"/>
    <property type="molecule type" value="Genomic_DNA"/>
</dbReference>
<evidence type="ECO:0000256" key="1">
    <source>
        <dbReference type="SAM" id="MobiDB-lite"/>
    </source>
</evidence>
<sequence length="373" mass="40899">MSNNSAEHKEEQRKTDEAWSRLQNKLGEETMHPKWAEWEQGMTLASASVANGNTASAPGPQATEPLPLTATMQTDPTRVKAGRARRRKMSRSRKWATAAAGLAVFAVILSTPVGNTAMAAILGQFRMEKVTVVQEDDLRNMFYQIDSNGNINETVNAYGTFTSASGTFGGEVKADQLKDKLGYPVIHAALNNQSQVLNVSPSREITLNLNVSKVNETMQRLGAKELLPESVDGKPLTLQTPEIVYYDLTTEDGKWSSLSQMKTPTLQVDPSIEIEEALKAVVNFPLLPDYLKSSLEQSSVLSGELPMPIFAGKDAEQLEIAGTTVILDQKEYGDSVTFEAVWIRDGLMYNLSGGNRFATKENIIAKVQELIQS</sequence>
<protein>
    <recommendedName>
        <fullName evidence="5">DUF4367 domain-containing protein</fullName>
    </recommendedName>
</protein>
<organism evidence="3 4">
    <name type="scientific">Paenibacillus albidus</name>
    <dbReference type="NCBI Taxonomy" id="2041023"/>
    <lineage>
        <taxon>Bacteria</taxon>
        <taxon>Bacillati</taxon>
        <taxon>Bacillota</taxon>
        <taxon>Bacilli</taxon>
        <taxon>Bacillales</taxon>
        <taxon>Paenibacillaceae</taxon>
        <taxon>Paenibacillus</taxon>
    </lineage>
</organism>
<reference evidence="3" key="1">
    <citation type="journal article" date="2014" name="Int. J. Syst. Evol. Microbiol.">
        <title>Complete genome sequence of Corynebacterium casei LMG S-19264T (=DSM 44701T), isolated from a smear-ripened cheese.</title>
        <authorList>
            <consortium name="US DOE Joint Genome Institute (JGI-PGF)"/>
            <person name="Walter F."/>
            <person name="Albersmeier A."/>
            <person name="Kalinowski J."/>
            <person name="Ruckert C."/>
        </authorList>
    </citation>
    <scope>NUCLEOTIDE SEQUENCE</scope>
    <source>
        <strain evidence="3">CGMCC 1.16134</strain>
    </source>
</reference>